<dbReference type="PANTHER" id="PTHR11088">
    <property type="entry name" value="TRNA DIMETHYLALLYLTRANSFERASE"/>
    <property type="match status" value="1"/>
</dbReference>
<keyword evidence="7 10" id="KW-0067">ATP-binding</keyword>
<comment type="subunit">
    <text evidence="10">Monomer.</text>
</comment>
<feature type="binding site" evidence="10">
    <location>
        <begin position="12"/>
        <end position="17"/>
    </location>
    <ligand>
        <name>substrate</name>
    </ligand>
</feature>
<comment type="caution">
    <text evidence="10">Lacks conserved residue(s) required for the propagation of feature annotation.</text>
</comment>
<dbReference type="Gene3D" id="3.40.50.300">
    <property type="entry name" value="P-loop containing nucleotide triphosphate hydrolases"/>
    <property type="match status" value="1"/>
</dbReference>
<feature type="binding site" evidence="10">
    <location>
        <begin position="10"/>
        <end position="17"/>
    </location>
    <ligand>
        <name>ATP</name>
        <dbReference type="ChEBI" id="CHEBI:30616"/>
    </ligand>
</feature>
<keyword evidence="15" id="KW-1185">Reference proteome</keyword>
<proteinExistence type="inferred from homology"/>
<organism evidence="14 15">
    <name type="scientific">Oharaeibacter diazotrophicus</name>
    <dbReference type="NCBI Taxonomy" id="1920512"/>
    <lineage>
        <taxon>Bacteria</taxon>
        <taxon>Pseudomonadati</taxon>
        <taxon>Pseudomonadota</taxon>
        <taxon>Alphaproteobacteria</taxon>
        <taxon>Hyphomicrobiales</taxon>
        <taxon>Pleomorphomonadaceae</taxon>
        <taxon>Oharaeibacter</taxon>
    </lineage>
</organism>
<dbReference type="SUPFAM" id="SSF52540">
    <property type="entry name" value="P-loop containing nucleoside triphosphate hydrolases"/>
    <property type="match status" value="2"/>
</dbReference>
<feature type="region of interest" description="Interaction with substrate tRNA" evidence="10">
    <location>
        <begin position="35"/>
        <end position="38"/>
    </location>
</feature>
<evidence type="ECO:0000256" key="11">
    <source>
        <dbReference type="RuleBase" id="RU003783"/>
    </source>
</evidence>
<evidence type="ECO:0000256" key="9">
    <source>
        <dbReference type="ARBA" id="ARBA00049563"/>
    </source>
</evidence>
<dbReference type="InterPro" id="IPR027417">
    <property type="entry name" value="P-loop_NTPase"/>
</dbReference>
<dbReference type="EMBL" id="SNXY01000007">
    <property type="protein sequence ID" value="TDP85611.1"/>
    <property type="molecule type" value="Genomic_DNA"/>
</dbReference>
<dbReference type="OrthoDB" id="9776390at2"/>
<comment type="cofactor">
    <cofactor evidence="1 10">
        <name>Mg(2+)</name>
        <dbReference type="ChEBI" id="CHEBI:18420"/>
    </cofactor>
</comment>
<keyword evidence="4 10" id="KW-0808">Transferase</keyword>
<feature type="site" description="Interaction with substrate tRNA" evidence="10">
    <location>
        <position position="123"/>
    </location>
</feature>
<evidence type="ECO:0000256" key="3">
    <source>
        <dbReference type="ARBA" id="ARBA00005842"/>
    </source>
</evidence>
<evidence type="ECO:0000256" key="12">
    <source>
        <dbReference type="RuleBase" id="RU003784"/>
    </source>
</evidence>
<sequence>MAARAILIAGPTASGKSALALDLARRHDGVVVNADSMQVYRELRILTARPDAADEAAVPHRLYGHVPAAERHTVARWLADVGAVLAEIAAEGRTAVVVGGTGLYLTALTTGLSDVPAVPDEIRAAWRARAESAAPGDLHGLLAACDPAMAARLGPADGQRILRALEVLDATGRSLADWQATRSPPLVPEPVDRIVIAPDRAVLRERIARRFRAMVAAGGLDEARAFAALDLDPTLPAAKAIGVPEMVAAATGARPVDEAVEAAITATRQYAKRQETWFRNQFPDWRRVSGLAG</sequence>
<comment type="similarity">
    <text evidence="3 10 13">Belongs to the IPP transferase family.</text>
</comment>
<dbReference type="PANTHER" id="PTHR11088:SF60">
    <property type="entry name" value="TRNA DIMETHYLALLYLTRANSFERASE"/>
    <property type="match status" value="1"/>
</dbReference>
<evidence type="ECO:0000256" key="10">
    <source>
        <dbReference type="HAMAP-Rule" id="MF_00185"/>
    </source>
</evidence>
<dbReference type="Gene3D" id="1.10.20.140">
    <property type="match status" value="1"/>
</dbReference>
<name>A0A4R6RGN8_9HYPH</name>
<keyword evidence="8 10" id="KW-0460">Magnesium</keyword>
<comment type="function">
    <text evidence="2 10 12">Catalyzes the transfer of a dimethylallyl group onto the adenine at position 37 in tRNAs that read codons beginning with uridine, leading to the formation of N6-(dimethylallyl)adenosine (i(6)A).</text>
</comment>
<dbReference type="NCBIfam" id="TIGR00174">
    <property type="entry name" value="miaA"/>
    <property type="match status" value="1"/>
</dbReference>
<accession>A0A4R6RGN8</accession>
<evidence type="ECO:0000256" key="5">
    <source>
        <dbReference type="ARBA" id="ARBA00022694"/>
    </source>
</evidence>
<gene>
    <name evidence="10" type="primary">miaA</name>
    <name evidence="14" type="ORF">EDD54_2466</name>
</gene>
<comment type="catalytic activity">
    <reaction evidence="9 10 11">
        <text>adenosine(37) in tRNA + dimethylallyl diphosphate = N(6)-dimethylallyladenosine(37) in tRNA + diphosphate</text>
        <dbReference type="Rhea" id="RHEA:26482"/>
        <dbReference type="Rhea" id="RHEA-COMP:10162"/>
        <dbReference type="Rhea" id="RHEA-COMP:10375"/>
        <dbReference type="ChEBI" id="CHEBI:33019"/>
        <dbReference type="ChEBI" id="CHEBI:57623"/>
        <dbReference type="ChEBI" id="CHEBI:74411"/>
        <dbReference type="ChEBI" id="CHEBI:74415"/>
        <dbReference type="EC" id="2.5.1.75"/>
    </reaction>
</comment>
<keyword evidence="6 10" id="KW-0547">Nucleotide-binding</keyword>
<protein>
    <recommendedName>
        <fullName evidence="10">tRNA dimethylallyltransferase</fullName>
        <ecNumber evidence="10">2.5.1.75</ecNumber>
    </recommendedName>
    <alternativeName>
        <fullName evidence="10">Dimethylallyl diphosphate:tRNA dimethylallyltransferase</fullName>
        <shortName evidence="10">DMAPP:tRNA dimethylallyltransferase</shortName>
        <shortName evidence="10">DMATase</shortName>
    </alternativeName>
    <alternativeName>
        <fullName evidence="10">Isopentenyl-diphosphate:tRNA isopentenyltransferase</fullName>
        <shortName evidence="10">IPP transferase</shortName>
        <shortName evidence="10">IPPT</shortName>
        <shortName evidence="10">IPTase</shortName>
    </alternativeName>
</protein>
<evidence type="ECO:0000256" key="13">
    <source>
        <dbReference type="RuleBase" id="RU003785"/>
    </source>
</evidence>
<keyword evidence="5 10" id="KW-0819">tRNA processing</keyword>
<dbReference type="GO" id="GO:0005524">
    <property type="term" value="F:ATP binding"/>
    <property type="evidence" value="ECO:0007669"/>
    <property type="project" value="UniProtKB-UniRule"/>
</dbReference>
<dbReference type="InterPro" id="IPR039657">
    <property type="entry name" value="Dimethylallyltransferase"/>
</dbReference>
<dbReference type="Pfam" id="PF01715">
    <property type="entry name" value="IPPT"/>
    <property type="match status" value="1"/>
</dbReference>
<evidence type="ECO:0000256" key="1">
    <source>
        <dbReference type="ARBA" id="ARBA00001946"/>
    </source>
</evidence>
<dbReference type="Proteomes" id="UP000294547">
    <property type="component" value="Unassembled WGS sequence"/>
</dbReference>
<dbReference type="GO" id="GO:0006400">
    <property type="term" value="P:tRNA modification"/>
    <property type="evidence" value="ECO:0007669"/>
    <property type="project" value="TreeGrafter"/>
</dbReference>
<evidence type="ECO:0000313" key="15">
    <source>
        <dbReference type="Proteomes" id="UP000294547"/>
    </source>
</evidence>
<dbReference type="AlphaFoldDB" id="A0A4R6RGN8"/>
<feature type="site" description="Interaction with substrate tRNA" evidence="10">
    <location>
        <position position="101"/>
    </location>
</feature>
<dbReference type="GO" id="GO:0052381">
    <property type="term" value="F:tRNA dimethylallyltransferase activity"/>
    <property type="evidence" value="ECO:0007669"/>
    <property type="project" value="UniProtKB-UniRule"/>
</dbReference>
<feature type="region of interest" description="Interaction with substrate tRNA" evidence="10">
    <location>
        <begin position="159"/>
        <end position="163"/>
    </location>
</feature>
<evidence type="ECO:0000256" key="6">
    <source>
        <dbReference type="ARBA" id="ARBA00022741"/>
    </source>
</evidence>
<evidence type="ECO:0000256" key="4">
    <source>
        <dbReference type="ARBA" id="ARBA00022679"/>
    </source>
</evidence>
<dbReference type="HAMAP" id="MF_00185">
    <property type="entry name" value="IPP_trans"/>
    <property type="match status" value="1"/>
</dbReference>
<comment type="caution">
    <text evidence="14">The sequence shown here is derived from an EMBL/GenBank/DDBJ whole genome shotgun (WGS) entry which is preliminary data.</text>
</comment>
<dbReference type="InterPro" id="IPR018022">
    <property type="entry name" value="IPT"/>
</dbReference>
<evidence type="ECO:0000256" key="7">
    <source>
        <dbReference type="ARBA" id="ARBA00022840"/>
    </source>
</evidence>
<evidence type="ECO:0000313" key="14">
    <source>
        <dbReference type="EMBL" id="TDP85611.1"/>
    </source>
</evidence>
<evidence type="ECO:0000256" key="8">
    <source>
        <dbReference type="ARBA" id="ARBA00022842"/>
    </source>
</evidence>
<dbReference type="RefSeq" id="WP_126541447.1">
    <property type="nucleotide sequence ID" value="NZ_BSPM01000004.1"/>
</dbReference>
<dbReference type="EC" id="2.5.1.75" evidence="10"/>
<evidence type="ECO:0000256" key="2">
    <source>
        <dbReference type="ARBA" id="ARBA00003213"/>
    </source>
</evidence>
<reference evidence="14 15" key="1">
    <citation type="submission" date="2019-03" db="EMBL/GenBank/DDBJ databases">
        <title>Genomic Encyclopedia of Type Strains, Phase IV (KMG-IV): sequencing the most valuable type-strain genomes for metagenomic binning, comparative biology and taxonomic classification.</title>
        <authorList>
            <person name="Goeker M."/>
        </authorList>
    </citation>
    <scope>NUCLEOTIDE SEQUENCE [LARGE SCALE GENOMIC DNA]</scope>
    <source>
        <strain evidence="14 15">DSM 102969</strain>
    </source>
</reference>